<dbReference type="SMART" id="SM00836">
    <property type="entry name" value="DALR_1"/>
    <property type="match status" value="1"/>
</dbReference>
<reference evidence="13 14" key="1">
    <citation type="submission" date="2024-08" db="EMBL/GenBank/DDBJ databases">
        <authorList>
            <person name="Will J Nash"/>
            <person name="Angela Man"/>
            <person name="Seanna McTaggart"/>
            <person name="Kendall Baker"/>
            <person name="Tom Barker"/>
            <person name="Leah Catchpole"/>
            <person name="Alex Durrant"/>
            <person name="Karim Gharbi"/>
            <person name="Naomi Irish"/>
            <person name="Gemy Kaithakottil"/>
            <person name="Debby Ku"/>
            <person name="Aaliyah Providence"/>
            <person name="Felix Shaw"/>
            <person name="David Swarbreck"/>
            <person name="Chris Watkins"/>
            <person name="Ann M. McCartney"/>
            <person name="Giulio Formenti"/>
            <person name="Alice Mouton"/>
            <person name="Noel Vella"/>
            <person name="Bjorn M von Reumont"/>
            <person name="Adriana Vella"/>
            <person name="Wilfried Haerty"/>
        </authorList>
    </citation>
    <scope>NUCLEOTIDE SEQUENCE [LARGE SCALE GENOMIC DNA]</scope>
</reference>
<evidence type="ECO:0000256" key="2">
    <source>
        <dbReference type="ARBA" id="ARBA00012837"/>
    </source>
</evidence>
<evidence type="ECO:0000313" key="13">
    <source>
        <dbReference type="EMBL" id="CAL7948259.1"/>
    </source>
</evidence>
<keyword evidence="14" id="KW-1185">Reference proteome</keyword>
<dbReference type="Pfam" id="PF05746">
    <property type="entry name" value="DALR_1"/>
    <property type="match status" value="1"/>
</dbReference>
<organism evidence="13 14">
    <name type="scientific">Xylocopa violacea</name>
    <name type="common">Violet carpenter bee</name>
    <name type="synonym">Apis violacea</name>
    <dbReference type="NCBI Taxonomy" id="135666"/>
    <lineage>
        <taxon>Eukaryota</taxon>
        <taxon>Metazoa</taxon>
        <taxon>Ecdysozoa</taxon>
        <taxon>Arthropoda</taxon>
        <taxon>Hexapoda</taxon>
        <taxon>Insecta</taxon>
        <taxon>Pterygota</taxon>
        <taxon>Neoptera</taxon>
        <taxon>Endopterygota</taxon>
        <taxon>Hymenoptera</taxon>
        <taxon>Apocrita</taxon>
        <taxon>Aculeata</taxon>
        <taxon>Apoidea</taxon>
        <taxon>Anthophila</taxon>
        <taxon>Apidae</taxon>
        <taxon>Xylocopa</taxon>
        <taxon>Xylocopa</taxon>
    </lineage>
</organism>
<comment type="catalytic activity">
    <reaction evidence="9">
        <text>tRNA(Arg) + L-arginine + ATP = L-arginyl-tRNA(Arg) + AMP + diphosphate</text>
        <dbReference type="Rhea" id="RHEA:20301"/>
        <dbReference type="Rhea" id="RHEA-COMP:9658"/>
        <dbReference type="Rhea" id="RHEA-COMP:9673"/>
        <dbReference type="ChEBI" id="CHEBI:30616"/>
        <dbReference type="ChEBI" id="CHEBI:32682"/>
        <dbReference type="ChEBI" id="CHEBI:33019"/>
        <dbReference type="ChEBI" id="CHEBI:78442"/>
        <dbReference type="ChEBI" id="CHEBI:78513"/>
        <dbReference type="ChEBI" id="CHEBI:456215"/>
        <dbReference type="EC" id="6.1.1.19"/>
    </reaction>
</comment>
<gene>
    <name evidence="13" type="ORF">XYLVIOL_LOCUS8750</name>
</gene>
<protein>
    <recommendedName>
        <fullName evidence="8">Probable arginine--tRNA ligase, mitochondrial</fullName>
        <ecNumber evidence="2">6.1.1.19</ecNumber>
    </recommendedName>
</protein>
<evidence type="ECO:0000256" key="6">
    <source>
        <dbReference type="ARBA" id="ARBA00022917"/>
    </source>
</evidence>
<feature type="domain" description="DALR anticodon binding" evidence="12">
    <location>
        <begin position="423"/>
        <end position="538"/>
    </location>
</feature>
<dbReference type="EMBL" id="CAXAJV020001299">
    <property type="protein sequence ID" value="CAL7948259.1"/>
    <property type="molecule type" value="Genomic_DNA"/>
</dbReference>
<evidence type="ECO:0000256" key="9">
    <source>
        <dbReference type="ARBA" id="ARBA00049339"/>
    </source>
</evidence>
<keyword evidence="6 11" id="KW-0648">Protein biosynthesis</keyword>
<evidence type="ECO:0000256" key="8">
    <source>
        <dbReference type="ARBA" id="ARBA00039495"/>
    </source>
</evidence>
<evidence type="ECO:0000256" key="11">
    <source>
        <dbReference type="RuleBase" id="RU363038"/>
    </source>
</evidence>
<keyword evidence="4 11" id="KW-0547">Nucleotide-binding</keyword>
<evidence type="ECO:0000256" key="1">
    <source>
        <dbReference type="ARBA" id="ARBA00005594"/>
    </source>
</evidence>
<evidence type="ECO:0000256" key="7">
    <source>
        <dbReference type="ARBA" id="ARBA00023146"/>
    </source>
</evidence>
<keyword evidence="3 11" id="KW-0436">Ligase</keyword>
<evidence type="ECO:0000256" key="10">
    <source>
        <dbReference type="ARBA" id="ARBA00049595"/>
    </source>
</evidence>
<dbReference type="NCBIfam" id="TIGR00456">
    <property type="entry name" value="argS"/>
    <property type="match status" value="1"/>
</dbReference>
<sequence>MSNLHIKFNEIGGTYSFVLPLKSKDYDITNKIENITNNAVLDTFDNVTVNDSSVYFNVSRDRYIKGILENNFFGVMPPLLVDNDKNIVVEFSSPNIAKPFHFGHLRSTVIGNCIANISNFLQNQVTRINYLGDWGTQFGYIYLGMKTLNTDSMKMQTDPLKTLYKVYVDANKLAEDDPNMKEQAKEIFSQLELGNDNTIYENWQSIRQFTTIELEKTYKRIGIVFDKYDWESMYTAKNISKIINLMEEMQLLTLDSSNRKVVSISEEKSIPVIKSDGSTLYMSRDIAAAIDRFEKYKFDTMYYVVDYSQSDHFFNLIHILSKMQLPWVDRLRHVKFGRVHGMSTRKGTAIFLEDILNEAKEIMKQKQIITKTTKVPLSKLDETSDILGVSSVIVHNLKQNRMNNCVFDWNSVLDMKGDTGIKLQYVHCRLCSLEEICGTTLIGECDPSLLREIEIDHLITLISQFDEVVLKSYKELEPCTLTVYLFHLCKSINIAWRKLNVRNQPNDLGSQRLLLFHVAKMTLAQGMKLLGLTPLNKM</sequence>
<comment type="caution">
    <text evidence="13">The sequence shown here is derived from an EMBL/GenBank/DDBJ whole genome shotgun (WGS) entry which is preliminary data.</text>
</comment>
<dbReference type="Pfam" id="PF00750">
    <property type="entry name" value="tRNA-synt_1d"/>
    <property type="match status" value="1"/>
</dbReference>
<dbReference type="EC" id="6.1.1.19" evidence="2"/>
<evidence type="ECO:0000256" key="3">
    <source>
        <dbReference type="ARBA" id="ARBA00022598"/>
    </source>
</evidence>
<name>A0ABP1P4R1_XYLVO</name>
<comment type="similarity">
    <text evidence="1 11">Belongs to the class-I aminoacyl-tRNA synthetase family.</text>
</comment>
<dbReference type="Gene3D" id="1.10.730.10">
    <property type="entry name" value="Isoleucyl-tRNA Synthetase, Domain 1"/>
    <property type="match status" value="1"/>
</dbReference>
<dbReference type="Gene3D" id="3.40.50.620">
    <property type="entry name" value="HUPs"/>
    <property type="match status" value="1"/>
</dbReference>
<dbReference type="InterPro" id="IPR008909">
    <property type="entry name" value="DALR_anticod-bd"/>
</dbReference>
<evidence type="ECO:0000259" key="12">
    <source>
        <dbReference type="SMART" id="SM00836"/>
    </source>
</evidence>
<keyword evidence="7 11" id="KW-0030">Aminoacyl-tRNA synthetase</keyword>
<keyword evidence="5 11" id="KW-0067">ATP-binding</keyword>
<dbReference type="Proteomes" id="UP001642520">
    <property type="component" value="Unassembled WGS sequence"/>
</dbReference>
<evidence type="ECO:0000256" key="5">
    <source>
        <dbReference type="ARBA" id="ARBA00022840"/>
    </source>
</evidence>
<dbReference type="InterPro" id="IPR009080">
    <property type="entry name" value="tRNAsynth_Ia_anticodon-bd"/>
</dbReference>
<dbReference type="SUPFAM" id="SSF47323">
    <property type="entry name" value="Anticodon-binding domain of a subclass of class I aminoacyl-tRNA synthetases"/>
    <property type="match status" value="1"/>
</dbReference>
<accession>A0ABP1P4R1</accession>
<evidence type="ECO:0000256" key="4">
    <source>
        <dbReference type="ARBA" id="ARBA00022741"/>
    </source>
</evidence>
<dbReference type="InterPro" id="IPR001278">
    <property type="entry name" value="Arg-tRNA-ligase"/>
</dbReference>
<proteinExistence type="inferred from homology"/>
<dbReference type="SUPFAM" id="SSF52374">
    <property type="entry name" value="Nucleotidylyl transferase"/>
    <property type="match status" value="1"/>
</dbReference>
<comment type="function">
    <text evidence="10">Catalyzes the attachment of arginine to tRNA(Arg) in a two-step reaction: arginine is first activated by ATP to form Arg-AMP and then transferred to the acceptor end of tRNA(Arg).</text>
</comment>
<dbReference type="PRINTS" id="PR01038">
    <property type="entry name" value="TRNASYNTHARG"/>
</dbReference>
<evidence type="ECO:0000313" key="14">
    <source>
        <dbReference type="Proteomes" id="UP001642520"/>
    </source>
</evidence>
<dbReference type="InterPro" id="IPR014729">
    <property type="entry name" value="Rossmann-like_a/b/a_fold"/>
</dbReference>
<dbReference type="PANTHER" id="PTHR11956">
    <property type="entry name" value="ARGINYL-TRNA SYNTHETASE"/>
    <property type="match status" value="1"/>
</dbReference>
<dbReference type="PANTHER" id="PTHR11956:SF11">
    <property type="entry name" value="ARGININE--TRNA LIGASE, MITOCHONDRIAL-RELATED"/>
    <property type="match status" value="1"/>
</dbReference>
<dbReference type="InterPro" id="IPR035684">
    <property type="entry name" value="ArgRS_core"/>
</dbReference>